<protein>
    <submittedName>
        <fullName evidence="1">Uncharacterized protein</fullName>
    </submittedName>
</protein>
<comment type="caution">
    <text evidence="1">The sequence shown here is derived from an EMBL/GenBank/DDBJ whole genome shotgun (WGS) entry which is preliminary data.</text>
</comment>
<organism evidence="1 2">
    <name type="scientific">Hexamita inflata</name>
    <dbReference type="NCBI Taxonomy" id="28002"/>
    <lineage>
        <taxon>Eukaryota</taxon>
        <taxon>Metamonada</taxon>
        <taxon>Diplomonadida</taxon>
        <taxon>Hexamitidae</taxon>
        <taxon>Hexamitinae</taxon>
        <taxon>Hexamita</taxon>
    </lineage>
</organism>
<keyword evidence="2" id="KW-1185">Reference proteome</keyword>
<proteinExistence type="predicted"/>
<evidence type="ECO:0000313" key="1">
    <source>
        <dbReference type="EMBL" id="CAL5994334.1"/>
    </source>
</evidence>
<dbReference type="EMBL" id="CAXDID020000031">
    <property type="protein sequence ID" value="CAL5994334.1"/>
    <property type="molecule type" value="Genomic_DNA"/>
</dbReference>
<name>A0ABP1HIY4_9EUKA</name>
<gene>
    <name evidence="1" type="ORF">HINF_LOCUS13503</name>
</gene>
<sequence length="176" mass="20787">MKLNNTCQWQSDFERQFIKLVKQRAVTDIHDATHAFSLFESDGENIKSSFWIEMSTIMNVSHKKLHDYYHNTWSKRFYTEIGGYKVEITNMIDLSNNQDTVKDIVKNVVSQLERRHKNCRFHYNTVYQFVNYKIKSKEQVSIDSSISNSSKVISNEELDFECILTYATLAEALEYE</sequence>
<evidence type="ECO:0000313" key="2">
    <source>
        <dbReference type="Proteomes" id="UP001642409"/>
    </source>
</evidence>
<accession>A0ABP1HIY4</accession>
<reference evidence="1 2" key="1">
    <citation type="submission" date="2024-07" db="EMBL/GenBank/DDBJ databases">
        <authorList>
            <person name="Akdeniz Z."/>
        </authorList>
    </citation>
    <scope>NUCLEOTIDE SEQUENCE [LARGE SCALE GENOMIC DNA]</scope>
</reference>
<dbReference type="Proteomes" id="UP001642409">
    <property type="component" value="Unassembled WGS sequence"/>
</dbReference>